<dbReference type="EMBL" id="JH816130">
    <property type="protein sequence ID" value="EKC39064.1"/>
    <property type="molecule type" value="Genomic_DNA"/>
</dbReference>
<dbReference type="SMART" id="SM00248">
    <property type="entry name" value="ANK"/>
    <property type="match status" value="9"/>
</dbReference>
<keyword evidence="2" id="KW-0040">ANK repeat</keyword>
<name>K1R6E2_MAGGI</name>
<dbReference type="HOGENOM" id="CLU_486854_0_0_1"/>
<dbReference type="InterPro" id="IPR002110">
    <property type="entry name" value="Ankyrin_rpt"/>
</dbReference>
<evidence type="ECO:0000313" key="3">
    <source>
        <dbReference type="EMBL" id="EKC39064.1"/>
    </source>
</evidence>
<dbReference type="PANTHER" id="PTHR24198:SF165">
    <property type="entry name" value="ANKYRIN REPEAT-CONTAINING PROTEIN-RELATED"/>
    <property type="match status" value="1"/>
</dbReference>
<proteinExistence type="predicted"/>
<dbReference type="InterPro" id="IPR036770">
    <property type="entry name" value="Ankyrin_rpt-contain_sf"/>
</dbReference>
<dbReference type="PROSITE" id="PS50297">
    <property type="entry name" value="ANK_REP_REGION"/>
    <property type="match status" value="1"/>
</dbReference>
<protein>
    <submittedName>
        <fullName evidence="3">Inversin-B</fullName>
    </submittedName>
</protein>
<dbReference type="PROSITE" id="PS50088">
    <property type="entry name" value="ANK_REPEAT"/>
    <property type="match status" value="1"/>
</dbReference>
<sequence>MIHTRQSKQTTDDTEISKSKVATAFGRSDTNINFSLNQRAKELPNIESLKSDERDLLSTIIQLCITGSLEGIEEKLDDLSEDCPFVRTRDKKGYCAIHYASNRDGEDAIQIIKILINHGAKLDDRTSKGITVLHIACVNGNVALCKHCLTVDSTAEFINTEDYKGWSASLFAAFHGHISILKYLKESNNMMKMTSDKTGENILQLACLAKNMNVYRYIKDTYPVLKRDKDKEGRTILHYIARGGNTNILEDLLKGPEKHGSKTFHASEWAKKEFKKSHKINPLHISCLYGHEQMSRDLISQFPNMLHETDEDGLHAVYYAAIGGNVSVMSFLKEILNDIVHRFSISENININILQMACIYEKTEMAIFIAKTFPYLLWKKDHDGWCIHHLAAKCGNLKFLKFLIEEKQEKARHVVDPCSKDNLGRTILHIACLYGNYEICEYLVSAFPAMTRERDIDDCPACVLAARGGSVCAINLLFDKSISFINEVDKTNMSYAAKCSEKVEIIQLIEEKISRTTSKEIHLDETVASGCEVNIEMETIELTEKKHQKTRGTLESTVIN</sequence>
<dbReference type="AlphaFoldDB" id="K1R6E2"/>
<gene>
    <name evidence="3" type="ORF">CGI_10018544</name>
</gene>
<dbReference type="InParanoid" id="K1R6E2"/>
<dbReference type="PANTHER" id="PTHR24198">
    <property type="entry name" value="ANKYRIN REPEAT AND PROTEIN KINASE DOMAIN-CONTAINING PROTEIN"/>
    <property type="match status" value="1"/>
</dbReference>
<evidence type="ECO:0000256" key="2">
    <source>
        <dbReference type="ARBA" id="ARBA00023043"/>
    </source>
</evidence>
<dbReference type="SUPFAM" id="SSF48403">
    <property type="entry name" value="Ankyrin repeat"/>
    <property type="match status" value="1"/>
</dbReference>
<accession>K1R6E2</accession>
<dbReference type="Pfam" id="PF12796">
    <property type="entry name" value="Ank_2"/>
    <property type="match status" value="2"/>
</dbReference>
<dbReference type="Gene3D" id="1.25.40.20">
    <property type="entry name" value="Ankyrin repeat-containing domain"/>
    <property type="match status" value="3"/>
</dbReference>
<reference evidence="3" key="1">
    <citation type="journal article" date="2012" name="Nature">
        <title>The oyster genome reveals stress adaptation and complexity of shell formation.</title>
        <authorList>
            <person name="Zhang G."/>
            <person name="Fang X."/>
            <person name="Guo X."/>
            <person name="Li L."/>
            <person name="Luo R."/>
            <person name="Xu F."/>
            <person name="Yang P."/>
            <person name="Zhang L."/>
            <person name="Wang X."/>
            <person name="Qi H."/>
            <person name="Xiong Z."/>
            <person name="Que H."/>
            <person name="Xie Y."/>
            <person name="Holland P.W."/>
            <person name="Paps J."/>
            <person name="Zhu Y."/>
            <person name="Wu F."/>
            <person name="Chen Y."/>
            <person name="Wang J."/>
            <person name="Peng C."/>
            <person name="Meng J."/>
            <person name="Yang L."/>
            <person name="Liu J."/>
            <person name="Wen B."/>
            <person name="Zhang N."/>
            <person name="Huang Z."/>
            <person name="Zhu Q."/>
            <person name="Feng Y."/>
            <person name="Mount A."/>
            <person name="Hedgecock D."/>
            <person name="Xu Z."/>
            <person name="Liu Y."/>
            <person name="Domazet-Loso T."/>
            <person name="Du Y."/>
            <person name="Sun X."/>
            <person name="Zhang S."/>
            <person name="Liu B."/>
            <person name="Cheng P."/>
            <person name="Jiang X."/>
            <person name="Li J."/>
            <person name="Fan D."/>
            <person name="Wang W."/>
            <person name="Fu W."/>
            <person name="Wang T."/>
            <person name="Wang B."/>
            <person name="Zhang J."/>
            <person name="Peng Z."/>
            <person name="Li Y."/>
            <person name="Li N."/>
            <person name="Wang J."/>
            <person name="Chen M."/>
            <person name="He Y."/>
            <person name="Tan F."/>
            <person name="Song X."/>
            <person name="Zheng Q."/>
            <person name="Huang R."/>
            <person name="Yang H."/>
            <person name="Du X."/>
            <person name="Chen L."/>
            <person name="Yang M."/>
            <person name="Gaffney P.M."/>
            <person name="Wang S."/>
            <person name="Luo L."/>
            <person name="She Z."/>
            <person name="Ming Y."/>
            <person name="Huang W."/>
            <person name="Zhang S."/>
            <person name="Huang B."/>
            <person name="Zhang Y."/>
            <person name="Qu T."/>
            <person name="Ni P."/>
            <person name="Miao G."/>
            <person name="Wang J."/>
            <person name="Wang Q."/>
            <person name="Steinberg C.E."/>
            <person name="Wang H."/>
            <person name="Li N."/>
            <person name="Qian L."/>
            <person name="Zhang G."/>
            <person name="Li Y."/>
            <person name="Yang H."/>
            <person name="Liu X."/>
            <person name="Wang J."/>
            <person name="Yin Y."/>
            <person name="Wang J."/>
        </authorList>
    </citation>
    <scope>NUCLEOTIDE SEQUENCE [LARGE SCALE GENOMIC DNA]</scope>
    <source>
        <strain evidence="3">05x7-T-G4-1.051#20</strain>
    </source>
</reference>
<evidence type="ECO:0000256" key="1">
    <source>
        <dbReference type="ARBA" id="ARBA00022737"/>
    </source>
</evidence>
<organism evidence="3">
    <name type="scientific">Magallana gigas</name>
    <name type="common">Pacific oyster</name>
    <name type="synonym">Crassostrea gigas</name>
    <dbReference type="NCBI Taxonomy" id="29159"/>
    <lineage>
        <taxon>Eukaryota</taxon>
        <taxon>Metazoa</taxon>
        <taxon>Spiralia</taxon>
        <taxon>Lophotrochozoa</taxon>
        <taxon>Mollusca</taxon>
        <taxon>Bivalvia</taxon>
        <taxon>Autobranchia</taxon>
        <taxon>Pteriomorphia</taxon>
        <taxon>Ostreida</taxon>
        <taxon>Ostreoidea</taxon>
        <taxon>Ostreidae</taxon>
        <taxon>Magallana</taxon>
    </lineage>
</organism>
<keyword evidence="1" id="KW-0677">Repeat</keyword>